<dbReference type="FunFam" id="1.25.40.10:FF:000090">
    <property type="entry name" value="Pentatricopeptide repeat-containing protein, chloroplastic"/>
    <property type="match status" value="1"/>
</dbReference>
<evidence type="ECO:0000313" key="17">
    <source>
        <dbReference type="EMBL" id="KAF4397913.1"/>
    </source>
</evidence>
<dbReference type="SUPFAM" id="SSF56112">
    <property type="entry name" value="Protein kinase-like (PK-like)"/>
    <property type="match status" value="1"/>
</dbReference>
<keyword evidence="7 14" id="KW-0547">Nucleotide-binding</keyword>
<proteinExistence type="predicted"/>
<keyword evidence="11 15" id="KW-0472">Membrane</keyword>
<evidence type="ECO:0000256" key="15">
    <source>
        <dbReference type="SAM" id="Phobius"/>
    </source>
</evidence>
<dbReference type="GO" id="GO:0005524">
    <property type="term" value="F:ATP binding"/>
    <property type="evidence" value="ECO:0007669"/>
    <property type="project" value="UniProtKB-UniRule"/>
</dbReference>
<dbReference type="Gene3D" id="3.30.200.20">
    <property type="entry name" value="Phosphorylase Kinase, domain 1"/>
    <property type="match status" value="1"/>
</dbReference>
<dbReference type="AlphaFoldDB" id="A0A7J6HRK7"/>
<evidence type="ECO:0000256" key="4">
    <source>
        <dbReference type="ARBA" id="ARBA00022679"/>
    </source>
</evidence>
<evidence type="ECO:0000259" key="16">
    <source>
        <dbReference type="PROSITE" id="PS50011"/>
    </source>
</evidence>
<dbReference type="InterPro" id="IPR011009">
    <property type="entry name" value="Kinase-like_dom_sf"/>
</dbReference>
<evidence type="ECO:0000256" key="11">
    <source>
        <dbReference type="ARBA" id="ARBA00023136"/>
    </source>
</evidence>
<dbReference type="Gene3D" id="1.25.40.10">
    <property type="entry name" value="Tetratricopeptide repeat domain"/>
    <property type="match status" value="4"/>
</dbReference>
<protein>
    <recommendedName>
        <fullName evidence="16">Protein kinase domain-containing protein</fullName>
    </recommendedName>
</protein>
<keyword evidence="4" id="KW-0808">Transferase</keyword>
<feature type="repeat" description="PPR" evidence="13">
    <location>
        <begin position="168"/>
        <end position="202"/>
    </location>
</feature>
<dbReference type="InterPro" id="IPR000719">
    <property type="entry name" value="Prot_kinase_dom"/>
</dbReference>
<dbReference type="Pfam" id="PF20431">
    <property type="entry name" value="E_motif"/>
    <property type="match status" value="1"/>
</dbReference>
<feature type="domain" description="Protein kinase" evidence="16">
    <location>
        <begin position="657"/>
        <end position="931"/>
    </location>
</feature>
<dbReference type="PROSITE" id="PS00107">
    <property type="entry name" value="PROTEIN_KINASE_ATP"/>
    <property type="match status" value="1"/>
</dbReference>
<dbReference type="EMBL" id="JAATIQ010000029">
    <property type="protein sequence ID" value="KAF4397913.1"/>
    <property type="molecule type" value="Genomic_DNA"/>
</dbReference>
<evidence type="ECO:0000256" key="12">
    <source>
        <dbReference type="ARBA" id="ARBA00023170"/>
    </source>
</evidence>
<evidence type="ECO:0000256" key="8">
    <source>
        <dbReference type="ARBA" id="ARBA00022777"/>
    </source>
</evidence>
<evidence type="ECO:0000256" key="7">
    <source>
        <dbReference type="ARBA" id="ARBA00022741"/>
    </source>
</evidence>
<keyword evidence="2" id="KW-0723">Serine/threonine-protein kinase</keyword>
<feature type="repeat" description="PPR" evidence="13">
    <location>
        <begin position="269"/>
        <end position="303"/>
    </location>
</feature>
<dbReference type="InterPro" id="IPR011990">
    <property type="entry name" value="TPR-like_helical_dom_sf"/>
</dbReference>
<keyword evidence="12" id="KW-0675">Receptor</keyword>
<dbReference type="Proteomes" id="UP000583929">
    <property type="component" value="Unassembled WGS sequence"/>
</dbReference>
<dbReference type="SMART" id="SM00220">
    <property type="entry name" value="S_TKc"/>
    <property type="match status" value="1"/>
</dbReference>
<evidence type="ECO:0000256" key="6">
    <source>
        <dbReference type="ARBA" id="ARBA00022737"/>
    </source>
</evidence>
<feature type="transmembrane region" description="Helical" evidence="15">
    <location>
        <begin position="589"/>
        <end position="615"/>
    </location>
</feature>
<dbReference type="GO" id="GO:0009451">
    <property type="term" value="P:RNA modification"/>
    <property type="evidence" value="ECO:0007669"/>
    <property type="project" value="InterPro"/>
</dbReference>
<dbReference type="Pfam" id="PF07714">
    <property type="entry name" value="PK_Tyr_Ser-Thr"/>
    <property type="match status" value="1"/>
</dbReference>
<accession>A0A7J6HRK7</accession>
<dbReference type="PROSITE" id="PS00108">
    <property type="entry name" value="PROTEIN_KINASE_ST"/>
    <property type="match status" value="1"/>
</dbReference>
<keyword evidence="6" id="KW-0677">Repeat</keyword>
<dbReference type="GO" id="GO:0004674">
    <property type="term" value="F:protein serine/threonine kinase activity"/>
    <property type="evidence" value="ECO:0007669"/>
    <property type="project" value="UniProtKB-KW"/>
</dbReference>
<dbReference type="NCBIfam" id="TIGR00756">
    <property type="entry name" value="PPR"/>
    <property type="match status" value="4"/>
</dbReference>
<evidence type="ECO:0000313" key="18">
    <source>
        <dbReference type="Proteomes" id="UP000583929"/>
    </source>
</evidence>
<dbReference type="InterPro" id="IPR001245">
    <property type="entry name" value="Ser-Thr/Tyr_kinase_cat_dom"/>
</dbReference>
<comment type="subcellular location">
    <subcellularLocation>
        <location evidence="1">Membrane</location>
        <topology evidence="1">Single-pass membrane protein</topology>
    </subcellularLocation>
</comment>
<dbReference type="PROSITE" id="PS51375">
    <property type="entry name" value="PPR"/>
    <property type="match status" value="4"/>
</dbReference>
<reference evidence="17 18" key="1">
    <citation type="journal article" date="2020" name="bioRxiv">
        <title>Sequence and annotation of 42 cannabis genomes reveals extensive copy number variation in cannabinoid synthesis and pathogen resistance genes.</title>
        <authorList>
            <person name="Mckernan K.J."/>
            <person name="Helbert Y."/>
            <person name="Kane L.T."/>
            <person name="Ebling H."/>
            <person name="Zhang L."/>
            <person name="Liu B."/>
            <person name="Eaton Z."/>
            <person name="Mclaughlin S."/>
            <person name="Kingan S."/>
            <person name="Baybayan P."/>
            <person name="Concepcion G."/>
            <person name="Jordan M."/>
            <person name="Riva A."/>
            <person name="Barbazuk W."/>
            <person name="Harkins T."/>
        </authorList>
    </citation>
    <scope>NUCLEOTIDE SEQUENCE [LARGE SCALE GENOMIC DNA]</scope>
    <source>
        <strain evidence="18">cv. Jamaican Lion 4</strain>
        <tissue evidence="17">Leaf</tissue>
    </source>
</reference>
<evidence type="ECO:0000256" key="13">
    <source>
        <dbReference type="PROSITE-ProRule" id="PRU00708"/>
    </source>
</evidence>
<feature type="repeat" description="PPR" evidence="13">
    <location>
        <begin position="67"/>
        <end position="101"/>
    </location>
</feature>
<evidence type="ECO:0000256" key="2">
    <source>
        <dbReference type="ARBA" id="ARBA00022527"/>
    </source>
</evidence>
<name>A0A7J6HRK7_CANSA</name>
<dbReference type="InterPro" id="IPR008271">
    <property type="entry name" value="Ser/Thr_kinase_AS"/>
</dbReference>
<dbReference type="Gene3D" id="1.10.510.10">
    <property type="entry name" value="Transferase(Phosphotransferase) domain 1"/>
    <property type="match status" value="1"/>
</dbReference>
<dbReference type="PANTHER" id="PTHR47926">
    <property type="entry name" value="PENTATRICOPEPTIDE REPEAT-CONTAINING PROTEIN"/>
    <property type="match status" value="1"/>
</dbReference>
<gene>
    <name evidence="17" type="ORF">G4B88_019634</name>
</gene>
<evidence type="ECO:0000256" key="14">
    <source>
        <dbReference type="PROSITE-ProRule" id="PRU10141"/>
    </source>
</evidence>
<keyword evidence="9 14" id="KW-0067">ATP-binding</keyword>
<dbReference type="InterPro" id="IPR017441">
    <property type="entry name" value="Protein_kinase_ATP_BS"/>
</dbReference>
<feature type="repeat" description="PPR" evidence="13">
    <location>
        <begin position="137"/>
        <end position="167"/>
    </location>
</feature>
<dbReference type="FunFam" id="1.25.40.10:FF:000073">
    <property type="entry name" value="Pentatricopeptide repeat-containing protein chloroplastic"/>
    <property type="match status" value="1"/>
</dbReference>
<keyword evidence="3" id="KW-0597">Phosphoprotein</keyword>
<evidence type="ECO:0000256" key="9">
    <source>
        <dbReference type="ARBA" id="ARBA00022840"/>
    </source>
</evidence>
<comment type="caution">
    <text evidence="17">The sequence shown here is derived from an EMBL/GenBank/DDBJ whole genome shotgun (WGS) entry which is preliminary data.</text>
</comment>
<sequence length="936" mass="105306">MRLISWTKGLRSLILSCEDEQSLAKVHALMILSGHRGNFNALLIKSYARIADTVTARRLFDKMPQRGVDVWNAMIIAYSREHNSNEVLRLHRQMIAEGVRPDSSSFTVALKSCACLLDLRLGEEIWFKAIEYGYKYDAFVGSSVLNLYAKCGKIDDAATLFDEMPKRDLVCWTSMISGFVRSGKPLKAVDIYRRMQKEGVEADGVVVLGLIQACVSLGDSKLGLSIHGHLIRRDQPLDVVLQTSLVDMYTKFGNLDSACLLFKRMTNKNVVSWGALISGYAQNGFAVDALKMLVEMQSSGFNPEFVSLVSALLSCAQLGFLKLGKSIHGYIVKRLGFDQVSGTAVIDMYSKCGSVSYARAVFDKTKTKDLIFWNAMITSYGIHGQGREALLLFLKMAENLNPDHTTFVSLLSAFSHSGLVKEGLKWFHLMRNDFKIQPGEKHYLCMVDLLARAGQVEEAYKLICSMDTEPGLPIWVALLAGCYNHGKLLVGEIAAKNILMLNPDDLGVYALISNFYAKENNWNEVADLKNIMKHSGIKKIPGYSAVEVKGNFHYFLMEDNSHHQHKAILHFLDKLDHEMRFMKHMGNPAVLIAFYITISVVAFVISKIVISILLYKRWKRKQRVYEDGFSGGKIVMFRSSTKESQKSNALFKKTLRLSNKDIIGRGGYGTVYKVMIDESTAYAVKRLNKGANDERDRGFERELEAMGDIKHRNIVNLHGYCTASHYNLLIYELMPNGSLDSFLHGKAMNKKNLDWPSRYKIALGAARGIAYLHHDCIPHIIHRDIKSSNILLDQNMEARVSDFGLATLMEPDKTHVSTFVAGTFGYLAPEYFDTGRATAKGDVYSFGVVLLELLTGKRPTDEAFIEEGTKLVTWVKTVVQEKREELVLDRNLDDFPVEEINSTFNIALMCLEPEPYKRPSMADIVKMLEQVKTSEL</sequence>
<evidence type="ECO:0000256" key="10">
    <source>
        <dbReference type="ARBA" id="ARBA00022989"/>
    </source>
</evidence>
<keyword evidence="18" id="KW-1185">Reference proteome</keyword>
<dbReference type="GO" id="GO:0003729">
    <property type="term" value="F:mRNA binding"/>
    <property type="evidence" value="ECO:0007669"/>
    <property type="project" value="UniProtKB-ARBA"/>
</dbReference>
<dbReference type="FunFam" id="3.30.200.20:FF:000434">
    <property type="entry name" value="Receptor-like serine/threonine-protein kinase"/>
    <property type="match status" value="1"/>
</dbReference>
<keyword evidence="8" id="KW-0418">Kinase</keyword>
<feature type="binding site" evidence="14">
    <location>
        <position position="685"/>
    </location>
    <ligand>
        <name>ATP</name>
        <dbReference type="ChEBI" id="CHEBI:30616"/>
    </ligand>
</feature>
<keyword evidence="10 15" id="KW-1133">Transmembrane helix</keyword>
<dbReference type="InterPro" id="IPR002885">
    <property type="entry name" value="PPR_rpt"/>
</dbReference>
<organism evidence="17 18">
    <name type="scientific">Cannabis sativa</name>
    <name type="common">Hemp</name>
    <name type="synonym">Marijuana</name>
    <dbReference type="NCBI Taxonomy" id="3483"/>
    <lineage>
        <taxon>Eukaryota</taxon>
        <taxon>Viridiplantae</taxon>
        <taxon>Streptophyta</taxon>
        <taxon>Embryophyta</taxon>
        <taxon>Tracheophyta</taxon>
        <taxon>Spermatophyta</taxon>
        <taxon>Magnoliopsida</taxon>
        <taxon>eudicotyledons</taxon>
        <taxon>Gunneridae</taxon>
        <taxon>Pentapetalae</taxon>
        <taxon>rosids</taxon>
        <taxon>fabids</taxon>
        <taxon>Rosales</taxon>
        <taxon>Cannabaceae</taxon>
        <taxon>Cannabis</taxon>
    </lineage>
</organism>
<dbReference type="GO" id="GO:0016020">
    <property type="term" value="C:membrane"/>
    <property type="evidence" value="ECO:0007669"/>
    <property type="project" value="UniProtKB-SubCell"/>
</dbReference>
<dbReference type="InterPro" id="IPR046848">
    <property type="entry name" value="E_motif"/>
</dbReference>
<dbReference type="PROSITE" id="PS50011">
    <property type="entry name" value="PROTEIN_KINASE_DOM"/>
    <property type="match status" value="1"/>
</dbReference>
<dbReference type="FunFam" id="1.10.510.10:FF:000146">
    <property type="entry name" value="LRR receptor-like serine/threonine-protein kinase IOS1"/>
    <property type="match status" value="1"/>
</dbReference>
<keyword evidence="5 15" id="KW-0812">Transmembrane</keyword>
<dbReference type="PANTHER" id="PTHR47926:SF405">
    <property type="entry name" value="DYW DOMAIN-CONTAINING PROTEIN"/>
    <property type="match status" value="1"/>
</dbReference>
<dbReference type="InterPro" id="IPR046960">
    <property type="entry name" value="PPR_At4g14850-like_plant"/>
</dbReference>
<evidence type="ECO:0000256" key="1">
    <source>
        <dbReference type="ARBA" id="ARBA00004167"/>
    </source>
</evidence>
<dbReference type="FunFam" id="1.25.40.10:FF:000344">
    <property type="entry name" value="Pentatricopeptide repeat-containing protein"/>
    <property type="match status" value="1"/>
</dbReference>
<evidence type="ECO:0000256" key="5">
    <source>
        <dbReference type="ARBA" id="ARBA00022692"/>
    </source>
</evidence>
<evidence type="ECO:0000256" key="3">
    <source>
        <dbReference type="ARBA" id="ARBA00022553"/>
    </source>
</evidence>
<dbReference type="Pfam" id="PF01535">
    <property type="entry name" value="PPR"/>
    <property type="match status" value="10"/>
</dbReference>